<comment type="caution">
    <text evidence="6">The sequence shown here is derived from an EMBL/GenBank/DDBJ whole genome shotgun (WGS) entry which is preliminary data.</text>
</comment>
<dbReference type="InterPro" id="IPR050816">
    <property type="entry name" value="Flavin-dep_Halogenase_NPB"/>
</dbReference>
<keyword evidence="3" id="KW-0503">Monooxygenase</keyword>
<comment type="catalytic activity">
    <reaction evidence="4">
        <text>melleolide F + FADH2 + chloride + O2 = 6'-chloromelleolide F + FAD + 2 H2O + H(+)</text>
        <dbReference type="Rhea" id="RHEA:67160"/>
        <dbReference type="ChEBI" id="CHEBI:15377"/>
        <dbReference type="ChEBI" id="CHEBI:15378"/>
        <dbReference type="ChEBI" id="CHEBI:15379"/>
        <dbReference type="ChEBI" id="CHEBI:17996"/>
        <dbReference type="ChEBI" id="CHEBI:57692"/>
        <dbReference type="ChEBI" id="CHEBI:58307"/>
        <dbReference type="ChEBI" id="CHEBI:167712"/>
        <dbReference type="ChEBI" id="CHEBI:167713"/>
    </reaction>
    <physiologicalReaction direction="left-to-right" evidence="4">
        <dbReference type="Rhea" id="RHEA:67161"/>
    </physiologicalReaction>
</comment>
<dbReference type="Gene3D" id="3.50.50.60">
    <property type="entry name" value="FAD/NAD(P)-binding domain"/>
    <property type="match status" value="1"/>
</dbReference>
<evidence type="ECO:0000256" key="5">
    <source>
        <dbReference type="SAM" id="MobiDB-lite"/>
    </source>
</evidence>
<comment type="similarity">
    <text evidence="1">Belongs to the flavin-dependent halogenase family.</text>
</comment>
<sequence>MEAQVPSSANIVVIGGGPAGAYAGAVLAREGFEVILLEKDVFPRYHIGESMLPSCHPFFRFIDFEEKMKNYGFFPKPGAALKLNQEKREGSNNPDNSAWNVVTFFFPHLLTTNNTSNINQIQVRSEFDDLLLRHAVETGVHAYEGVRVEEIHFSPDEPTRPVSLTWRKSDAARGELSFDWLVDASGRNGLMSTRYMKNRTFNKSLKNVAIWGYWNGAGRYAPGTKRENAPWFEALTDESGWAWFIPLHNGSTSVGVVLGEEESKHKRTRYRSESNGKSLSEVQHHCYMADLQRAPGLIQLLGDATFEGKLMSAGDYSYHASEYAGPHFRIAGDAGAFIDPYFSSGIHLALTGGLSAASTIAASIRGNCTEVEAWGFHSSKVRIAYTRFLFVVLSVYKQIRSQDTAVLYEDHEDNFDRAIDSLIPVIQGRADADENLTEAELENTLDFCISVLEPTKPETHNGNAQPLADSKRPQTDTESIDKLTGTDIDSDAKRAQTEMEAQNILQSMNDCKRNFGTEIINGFYVKMERGMLGLVRA</sequence>
<evidence type="ECO:0000256" key="1">
    <source>
        <dbReference type="ARBA" id="ARBA00005706"/>
    </source>
</evidence>
<organism evidence="6 7">
    <name type="scientific">Guyanagaster necrorhizus</name>
    <dbReference type="NCBI Taxonomy" id="856835"/>
    <lineage>
        <taxon>Eukaryota</taxon>
        <taxon>Fungi</taxon>
        <taxon>Dikarya</taxon>
        <taxon>Basidiomycota</taxon>
        <taxon>Agaricomycotina</taxon>
        <taxon>Agaricomycetes</taxon>
        <taxon>Agaricomycetidae</taxon>
        <taxon>Agaricales</taxon>
        <taxon>Marasmiineae</taxon>
        <taxon>Physalacriaceae</taxon>
        <taxon>Guyanagaster</taxon>
    </lineage>
</organism>
<dbReference type="Proteomes" id="UP000812287">
    <property type="component" value="Unassembled WGS sequence"/>
</dbReference>
<dbReference type="AlphaFoldDB" id="A0A9P7VPP2"/>
<dbReference type="PRINTS" id="PR00420">
    <property type="entry name" value="RNGMNOXGNASE"/>
</dbReference>
<dbReference type="GeneID" id="66111894"/>
<dbReference type="RefSeq" id="XP_043038079.1">
    <property type="nucleotide sequence ID" value="XM_043189597.1"/>
</dbReference>
<dbReference type="GO" id="GO:0004497">
    <property type="term" value="F:monooxygenase activity"/>
    <property type="evidence" value="ECO:0007669"/>
    <property type="project" value="UniProtKB-KW"/>
</dbReference>
<dbReference type="GO" id="GO:0044550">
    <property type="term" value="P:secondary metabolite biosynthetic process"/>
    <property type="evidence" value="ECO:0007669"/>
    <property type="project" value="UniProtKB-ARBA"/>
</dbReference>
<dbReference type="OrthoDB" id="3340390at2759"/>
<protein>
    <submittedName>
        <fullName evidence="6">Halogenase</fullName>
    </submittedName>
</protein>
<feature type="compositionally biased region" description="Basic and acidic residues" evidence="5">
    <location>
        <begin position="469"/>
        <end position="481"/>
    </location>
</feature>
<dbReference type="PANTHER" id="PTHR43747:SF5">
    <property type="entry name" value="FAD-BINDING DOMAIN-CONTAINING PROTEIN"/>
    <property type="match status" value="1"/>
</dbReference>
<dbReference type="PANTHER" id="PTHR43747">
    <property type="entry name" value="FAD-BINDING PROTEIN"/>
    <property type="match status" value="1"/>
</dbReference>
<evidence type="ECO:0000313" key="6">
    <source>
        <dbReference type="EMBL" id="KAG7444579.1"/>
    </source>
</evidence>
<reference evidence="6" key="1">
    <citation type="submission" date="2020-11" db="EMBL/GenBank/DDBJ databases">
        <title>Adaptations for nitrogen fixation in a non-lichenized fungal sporocarp promotes dispersal by wood-feeding termites.</title>
        <authorList>
            <consortium name="DOE Joint Genome Institute"/>
            <person name="Koch R.A."/>
            <person name="Yoon G."/>
            <person name="Arayal U."/>
            <person name="Lail K."/>
            <person name="Amirebrahimi M."/>
            <person name="Labutti K."/>
            <person name="Lipzen A."/>
            <person name="Riley R."/>
            <person name="Barry K."/>
            <person name="Henrissat B."/>
            <person name="Grigoriev I.V."/>
            <person name="Herr J.R."/>
            <person name="Aime M.C."/>
        </authorList>
    </citation>
    <scope>NUCLEOTIDE SEQUENCE</scope>
    <source>
        <strain evidence="6">MCA 3950</strain>
    </source>
</reference>
<keyword evidence="2" id="KW-0560">Oxidoreductase</keyword>
<dbReference type="EMBL" id="MU250539">
    <property type="protein sequence ID" value="KAG7444579.1"/>
    <property type="molecule type" value="Genomic_DNA"/>
</dbReference>
<name>A0A9P7VPP2_9AGAR</name>
<dbReference type="InterPro" id="IPR006905">
    <property type="entry name" value="Flavin_halogenase"/>
</dbReference>
<evidence type="ECO:0000313" key="7">
    <source>
        <dbReference type="Proteomes" id="UP000812287"/>
    </source>
</evidence>
<dbReference type="SUPFAM" id="SSF51905">
    <property type="entry name" value="FAD/NAD(P)-binding domain"/>
    <property type="match status" value="1"/>
</dbReference>
<feature type="region of interest" description="Disordered" evidence="5">
    <location>
        <begin position="457"/>
        <end position="489"/>
    </location>
</feature>
<dbReference type="GO" id="GO:0140907">
    <property type="term" value="F:flavin-dependent halogenase activity"/>
    <property type="evidence" value="ECO:0007669"/>
    <property type="project" value="UniProtKB-ARBA"/>
</dbReference>
<gene>
    <name evidence="6" type="ORF">BT62DRAFT_981446</name>
</gene>
<evidence type="ECO:0000256" key="3">
    <source>
        <dbReference type="ARBA" id="ARBA00023033"/>
    </source>
</evidence>
<accession>A0A9P7VPP2</accession>
<keyword evidence="7" id="KW-1185">Reference proteome</keyword>
<evidence type="ECO:0000256" key="4">
    <source>
        <dbReference type="ARBA" id="ARBA00049364"/>
    </source>
</evidence>
<dbReference type="Pfam" id="PF04820">
    <property type="entry name" value="Trp_halogenase"/>
    <property type="match status" value="2"/>
</dbReference>
<proteinExistence type="inferred from homology"/>
<evidence type="ECO:0000256" key="2">
    <source>
        <dbReference type="ARBA" id="ARBA00023002"/>
    </source>
</evidence>
<dbReference type="InterPro" id="IPR036188">
    <property type="entry name" value="FAD/NAD-bd_sf"/>
</dbReference>